<organism evidence="4 5">
    <name type="scientific">Polarella glacialis</name>
    <name type="common">Dinoflagellate</name>
    <dbReference type="NCBI Taxonomy" id="89957"/>
    <lineage>
        <taxon>Eukaryota</taxon>
        <taxon>Sar</taxon>
        <taxon>Alveolata</taxon>
        <taxon>Dinophyceae</taxon>
        <taxon>Suessiales</taxon>
        <taxon>Suessiaceae</taxon>
        <taxon>Polarella</taxon>
    </lineage>
</organism>
<evidence type="ECO:0000256" key="2">
    <source>
        <dbReference type="ARBA" id="ARBA00023076"/>
    </source>
</evidence>
<feature type="region of interest" description="Disordered" evidence="3">
    <location>
        <begin position="41"/>
        <end position="71"/>
    </location>
</feature>
<feature type="compositionally biased region" description="Acidic residues" evidence="3">
    <location>
        <begin position="1"/>
        <end position="12"/>
    </location>
</feature>
<dbReference type="PRINTS" id="PR00308">
    <property type="entry name" value="ANTIFREEZEI"/>
</dbReference>
<dbReference type="AlphaFoldDB" id="A0A813GV21"/>
<keyword evidence="2" id="KW-0047">Antifreeze protein</keyword>
<sequence length="328" mass="33526">MVKPEGEEDNEGQDSSTKKGAGNPVYPNLCAGWTGTCGGQAADPGWQWPQHHHSPSVPVPPAVPTEGNSAGDDAAAAAAAAATATAEAAAATEATAAAAAAAAVAASAAAAVAAATVPAADAAQTAAPDAAAATAAAAAAAATEAAAAAATAAVATSAAAAAAAATMPVAEAAQTAAPDCGPWYIQKALLFRWVPVPGCAVDERNSAALYFRRWEVGLTAVRIVTRLWKERRRVRDKEMKLRVQICYLLRSHRWGDSQGWIEEVSDLAGDWLSQLTAVATLLGEGEPATGAPIGLIRFLDTGHGGQKEGWNLWKTRMFREVPPEFRKS</sequence>
<protein>
    <submittedName>
        <fullName evidence="4">Uncharacterized protein</fullName>
    </submittedName>
</protein>
<evidence type="ECO:0000256" key="1">
    <source>
        <dbReference type="ARBA" id="ARBA00006358"/>
    </source>
</evidence>
<comment type="caution">
    <text evidence="4">The sequence shown here is derived from an EMBL/GenBank/DDBJ whole genome shotgun (WGS) entry which is preliminary data.</text>
</comment>
<dbReference type="GO" id="GO:0016172">
    <property type="term" value="F:antifreeze activity"/>
    <property type="evidence" value="ECO:0007669"/>
    <property type="project" value="InterPro"/>
</dbReference>
<feature type="region of interest" description="Disordered" evidence="3">
    <location>
        <begin position="1"/>
        <end position="25"/>
    </location>
</feature>
<dbReference type="Proteomes" id="UP000626109">
    <property type="component" value="Unassembled WGS sequence"/>
</dbReference>
<evidence type="ECO:0000256" key="3">
    <source>
        <dbReference type="SAM" id="MobiDB-lite"/>
    </source>
</evidence>
<gene>
    <name evidence="4" type="ORF">PGLA2088_LOCUS892</name>
</gene>
<evidence type="ECO:0000313" key="4">
    <source>
        <dbReference type="EMBL" id="CAE8629536.1"/>
    </source>
</evidence>
<name>A0A813GV21_POLGL</name>
<dbReference type="EMBL" id="CAJNNW010000630">
    <property type="protein sequence ID" value="CAE8629536.1"/>
    <property type="molecule type" value="Genomic_DNA"/>
</dbReference>
<reference evidence="4" key="1">
    <citation type="submission" date="2021-02" db="EMBL/GenBank/DDBJ databases">
        <authorList>
            <person name="Dougan E. K."/>
            <person name="Rhodes N."/>
            <person name="Thang M."/>
            <person name="Chan C."/>
        </authorList>
    </citation>
    <scope>NUCLEOTIDE SEQUENCE</scope>
</reference>
<evidence type="ECO:0000313" key="5">
    <source>
        <dbReference type="Proteomes" id="UP000626109"/>
    </source>
</evidence>
<comment type="similarity">
    <text evidence="1">Belongs to the type-I AFP family.</text>
</comment>
<dbReference type="InterPro" id="IPR000104">
    <property type="entry name" value="Antifreeze_1"/>
</dbReference>
<proteinExistence type="inferred from homology"/>
<accession>A0A813GV21</accession>